<dbReference type="InterPro" id="IPR017927">
    <property type="entry name" value="FAD-bd_FR_type"/>
</dbReference>
<keyword evidence="7" id="KW-0411">Iron-sulfur</keyword>
<reference evidence="10 11" key="1">
    <citation type="submission" date="2024-09" db="EMBL/GenBank/DDBJ databases">
        <authorList>
            <person name="Sun Q."/>
            <person name="Mori K."/>
        </authorList>
    </citation>
    <scope>NUCLEOTIDE SEQUENCE [LARGE SCALE GENOMIC DNA]</scope>
    <source>
        <strain evidence="10 11">JCM 4414</strain>
    </source>
</reference>
<dbReference type="PANTHER" id="PTHR47354">
    <property type="entry name" value="NADH OXIDOREDUCTASE HCR"/>
    <property type="match status" value="1"/>
</dbReference>
<dbReference type="InterPro" id="IPR039261">
    <property type="entry name" value="FNR_nucleotide-bd"/>
</dbReference>
<dbReference type="CDD" id="cd00207">
    <property type="entry name" value="fer2"/>
    <property type="match status" value="1"/>
</dbReference>
<keyword evidence="5" id="KW-0560">Oxidoreductase</keyword>
<dbReference type="Proteomes" id="UP001589716">
    <property type="component" value="Unassembled WGS sequence"/>
</dbReference>
<organism evidence="10 11">
    <name type="scientific">Streptomyces roseoviridis</name>
    <dbReference type="NCBI Taxonomy" id="67361"/>
    <lineage>
        <taxon>Bacteria</taxon>
        <taxon>Bacillati</taxon>
        <taxon>Actinomycetota</taxon>
        <taxon>Actinomycetes</taxon>
        <taxon>Kitasatosporales</taxon>
        <taxon>Streptomycetaceae</taxon>
        <taxon>Streptomyces</taxon>
    </lineage>
</organism>
<evidence type="ECO:0000256" key="2">
    <source>
        <dbReference type="ARBA" id="ARBA00022630"/>
    </source>
</evidence>
<dbReference type="Pfam" id="PF00175">
    <property type="entry name" value="NAD_binding_1"/>
    <property type="match status" value="1"/>
</dbReference>
<feature type="domain" description="2Fe-2S ferredoxin-type" evidence="8">
    <location>
        <begin position="239"/>
        <end position="328"/>
    </location>
</feature>
<dbReference type="PROSITE" id="PS51085">
    <property type="entry name" value="2FE2S_FER_2"/>
    <property type="match status" value="1"/>
</dbReference>
<evidence type="ECO:0000256" key="4">
    <source>
        <dbReference type="ARBA" id="ARBA00022723"/>
    </source>
</evidence>
<comment type="caution">
    <text evidence="10">The sequence shown here is derived from an EMBL/GenBank/DDBJ whole genome shotgun (WGS) entry which is preliminary data.</text>
</comment>
<sequence>MSTTEENPFDLLVRRMTWEADDVLSVELVSPDGKPLPDWAAGAHIDLYAGDQVRQYSLCGDPAETSAYRVAVLKAPDSRGGSAFVHDRLRPGATVTVRGPRNHFALADAASYVFLAGGIGVTPLLAQAREAQLRGKPWQLWYAGRSRASMAFGDELAALAAHTGSGTGTGTVELHPKDERGRMDLRQVLGRLPEGAHVYCCGPQALMDGALEVCRELGIADRLHVERFSGVAAPAPEGGETSFEVECVRSGQTVTVGPDESIVDVLDDAGIYVDASCREGVCGTCETGVLDGVPDHRDSLLSPAEQEAGDVMMICVSRCASKRLVLDI</sequence>
<evidence type="ECO:0000256" key="7">
    <source>
        <dbReference type="ARBA" id="ARBA00023014"/>
    </source>
</evidence>
<dbReference type="InterPro" id="IPR012675">
    <property type="entry name" value="Beta-grasp_dom_sf"/>
</dbReference>
<dbReference type="PROSITE" id="PS51384">
    <property type="entry name" value="FAD_FR"/>
    <property type="match status" value="1"/>
</dbReference>
<dbReference type="InterPro" id="IPR036010">
    <property type="entry name" value="2Fe-2S_ferredoxin-like_sf"/>
</dbReference>
<evidence type="ECO:0000256" key="3">
    <source>
        <dbReference type="ARBA" id="ARBA00022714"/>
    </source>
</evidence>
<comment type="cofactor">
    <cofactor evidence="1">
        <name>FAD</name>
        <dbReference type="ChEBI" id="CHEBI:57692"/>
    </cofactor>
</comment>
<dbReference type="Gene3D" id="3.10.20.30">
    <property type="match status" value="1"/>
</dbReference>
<dbReference type="Gene3D" id="3.40.50.80">
    <property type="entry name" value="Nucleotide-binding domain of ferredoxin-NADP reductase (FNR) module"/>
    <property type="match status" value="1"/>
</dbReference>
<dbReference type="SUPFAM" id="SSF63380">
    <property type="entry name" value="Riboflavin synthase domain-like"/>
    <property type="match status" value="1"/>
</dbReference>
<evidence type="ECO:0000259" key="8">
    <source>
        <dbReference type="PROSITE" id="PS51085"/>
    </source>
</evidence>
<dbReference type="SUPFAM" id="SSF54292">
    <property type="entry name" value="2Fe-2S ferredoxin-like"/>
    <property type="match status" value="1"/>
</dbReference>
<dbReference type="SUPFAM" id="SSF52343">
    <property type="entry name" value="Ferredoxin reductase-like, C-terminal NADP-linked domain"/>
    <property type="match status" value="1"/>
</dbReference>
<evidence type="ECO:0000256" key="6">
    <source>
        <dbReference type="ARBA" id="ARBA00023004"/>
    </source>
</evidence>
<keyword evidence="2" id="KW-0285">Flavoprotein</keyword>
<keyword evidence="6" id="KW-0408">Iron</keyword>
<protein>
    <submittedName>
        <fullName evidence="10">PDR/VanB family oxidoreductase</fullName>
    </submittedName>
</protein>
<gene>
    <name evidence="10" type="ORF">ACFFTP_17695</name>
</gene>
<evidence type="ECO:0000313" key="10">
    <source>
        <dbReference type="EMBL" id="MFB9556016.1"/>
    </source>
</evidence>
<dbReference type="InterPro" id="IPR001433">
    <property type="entry name" value="OxRdtase_FAD/NAD-bd"/>
</dbReference>
<accession>A0ABV5QRB8</accession>
<dbReference type="InterPro" id="IPR006058">
    <property type="entry name" value="2Fe2S_fd_BS"/>
</dbReference>
<evidence type="ECO:0000256" key="5">
    <source>
        <dbReference type="ARBA" id="ARBA00023002"/>
    </source>
</evidence>
<dbReference type="PANTHER" id="PTHR47354:SF1">
    <property type="entry name" value="CARNITINE MONOOXYGENASE REDUCTASE SUBUNIT"/>
    <property type="match status" value="1"/>
</dbReference>
<evidence type="ECO:0000313" key="11">
    <source>
        <dbReference type="Proteomes" id="UP001589716"/>
    </source>
</evidence>
<dbReference type="EMBL" id="JBHMCT010000010">
    <property type="protein sequence ID" value="MFB9556016.1"/>
    <property type="molecule type" value="Genomic_DNA"/>
</dbReference>
<dbReference type="PROSITE" id="PS00197">
    <property type="entry name" value="2FE2S_FER_1"/>
    <property type="match status" value="1"/>
</dbReference>
<proteinExistence type="predicted"/>
<dbReference type="Gene3D" id="2.40.30.10">
    <property type="entry name" value="Translation factors"/>
    <property type="match status" value="1"/>
</dbReference>
<dbReference type="RefSeq" id="WP_345487368.1">
    <property type="nucleotide sequence ID" value="NZ_BAAAWU010000001.1"/>
</dbReference>
<dbReference type="Pfam" id="PF00111">
    <property type="entry name" value="Fer2"/>
    <property type="match status" value="1"/>
</dbReference>
<dbReference type="CDD" id="cd06185">
    <property type="entry name" value="PDR_like"/>
    <property type="match status" value="1"/>
</dbReference>
<dbReference type="PRINTS" id="PR00409">
    <property type="entry name" value="PHDIOXRDTASE"/>
</dbReference>
<feature type="domain" description="FAD-binding FR-type" evidence="9">
    <location>
        <begin position="6"/>
        <end position="107"/>
    </location>
</feature>
<name>A0ABV5QRB8_9ACTN</name>
<keyword evidence="4" id="KW-0479">Metal-binding</keyword>
<dbReference type="InterPro" id="IPR017938">
    <property type="entry name" value="Riboflavin_synthase-like_b-brl"/>
</dbReference>
<evidence type="ECO:0000259" key="9">
    <source>
        <dbReference type="PROSITE" id="PS51384"/>
    </source>
</evidence>
<evidence type="ECO:0000256" key="1">
    <source>
        <dbReference type="ARBA" id="ARBA00001974"/>
    </source>
</evidence>
<dbReference type="InterPro" id="IPR001041">
    <property type="entry name" value="2Fe-2S_ferredoxin-type"/>
</dbReference>
<keyword evidence="3" id="KW-0001">2Fe-2S</keyword>
<keyword evidence="11" id="KW-1185">Reference proteome</keyword>
<dbReference type="InterPro" id="IPR050415">
    <property type="entry name" value="MRET"/>
</dbReference>